<organism evidence="1 2">
    <name type="scientific">Adineta ricciae</name>
    <name type="common">Rotifer</name>
    <dbReference type="NCBI Taxonomy" id="249248"/>
    <lineage>
        <taxon>Eukaryota</taxon>
        <taxon>Metazoa</taxon>
        <taxon>Spiralia</taxon>
        <taxon>Gnathifera</taxon>
        <taxon>Rotifera</taxon>
        <taxon>Eurotatoria</taxon>
        <taxon>Bdelloidea</taxon>
        <taxon>Adinetida</taxon>
        <taxon>Adinetidae</taxon>
        <taxon>Adineta</taxon>
    </lineage>
</organism>
<dbReference type="OrthoDB" id="428346at2759"/>
<protein>
    <submittedName>
        <fullName evidence="1">Uncharacterized protein</fullName>
    </submittedName>
</protein>
<reference evidence="1" key="1">
    <citation type="submission" date="2021-02" db="EMBL/GenBank/DDBJ databases">
        <authorList>
            <person name="Nowell W R."/>
        </authorList>
    </citation>
    <scope>NUCLEOTIDE SEQUENCE</scope>
</reference>
<sequence length="601" mass="70619">MQGMSVKLFKKSNTYLHLYEQRLSFLRATSFLPKFLNHRLSLKINLTSLSREYFSNFSHNSPVNVFHLNITCAQKSQIYRSICDISLTFYLNNSKQLNLFSNQATCSLSILRINSDIISISLHELFPSDFQFYFLQLWSHHSNQTIISWPQWPPSNERLNQNILIHYSSQDLFVHEQNSLSKWLDLFTIEQRELVPFERAKNCSVCSKQFHDWIFDYQQWHKNITTVLLFNQKSKTIDEQRKEILKHDIRFLIYEKQLTGIADRFIHLISTYFVALLTKRLFIFDEDWPDFHEIFQLSLNSDHQAFAFLFEKFNFSKKVQSFSFDRYLKDYDYDQQFPERVLIFKGHTGGVIQTIDSKTSVYRKFLTEDLQMNANNIFGCLYHSFLAYKLSEIVQRVALSSTKLNSFDHSSYEILQILLSSNFFTIGVQIRAGDATMQRKSTNQLLNDTQETRLLGRVENYLNCTLDLIHQNQQSNVIPVVFLMSDSYEIRRSALKRWSLPLQSQSRLKNDRLYILSDSKPVLHIQYTNNRLLALQLGAFHMFLFSLCEQHLISTDSGFGRIPAFASLRQRNLYSLSLNERASCRNQGITLISAGRNWSGI</sequence>
<dbReference type="Proteomes" id="UP000663852">
    <property type="component" value="Unassembled WGS sequence"/>
</dbReference>
<comment type="caution">
    <text evidence="1">The sequence shown here is derived from an EMBL/GenBank/DDBJ whole genome shotgun (WGS) entry which is preliminary data.</text>
</comment>
<dbReference type="AlphaFoldDB" id="A0A815CE76"/>
<accession>A0A815CE76</accession>
<proteinExistence type="predicted"/>
<evidence type="ECO:0000313" key="2">
    <source>
        <dbReference type="Proteomes" id="UP000663852"/>
    </source>
</evidence>
<evidence type="ECO:0000313" key="1">
    <source>
        <dbReference type="EMBL" id="CAF1282441.1"/>
    </source>
</evidence>
<name>A0A815CE76_ADIRI</name>
<dbReference type="EMBL" id="CAJNOJ010000201">
    <property type="protein sequence ID" value="CAF1282441.1"/>
    <property type="molecule type" value="Genomic_DNA"/>
</dbReference>
<gene>
    <name evidence="1" type="ORF">EDS130_LOCUS29632</name>
</gene>